<evidence type="ECO:0000313" key="3">
    <source>
        <dbReference type="Proteomes" id="UP001189429"/>
    </source>
</evidence>
<sequence>RRAFHGVHTPLLRTALLQAESQAAARTPFGTTEARGVLVPDVRRVQSDVGQYNSSESLGQSMSSTRLKEQARIGKAGVFGCSSRGERFARTLVEQEAEEAPAPGHNQPDGVAFRVQPTRAGPPTRTNPGGAALKSAVPQCASMPTKSLPPGPGAYDPGASAPPKAGASAMAVAKQFSAPKTEHVSFGSSSSLRFHSPRKEERPEPGEYLPKPLRGPRGGAAKVTSKYPALEPLKAAPPGQDPGAYQAEASKNHSLLRRSYNVAAADPEAAQRHPSEPAPPSVGGGAGGGAAALRVRLGTSQGSFNREHSRN</sequence>
<feature type="region of interest" description="Disordered" evidence="1">
    <location>
        <begin position="96"/>
        <end position="311"/>
    </location>
</feature>
<organism evidence="2 3">
    <name type="scientific">Prorocentrum cordatum</name>
    <dbReference type="NCBI Taxonomy" id="2364126"/>
    <lineage>
        <taxon>Eukaryota</taxon>
        <taxon>Sar</taxon>
        <taxon>Alveolata</taxon>
        <taxon>Dinophyceae</taxon>
        <taxon>Prorocentrales</taxon>
        <taxon>Prorocentraceae</taxon>
        <taxon>Prorocentrum</taxon>
    </lineage>
</organism>
<dbReference type="EMBL" id="CAUYUJ010012036">
    <property type="protein sequence ID" value="CAK0833144.1"/>
    <property type="molecule type" value="Genomic_DNA"/>
</dbReference>
<proteinExistence type="predicted"/>
<keyword evidence="3" id="KW-1185">Reference proteome</keyword>
<reference evidence="2" key="1">
    <citation type="submission" date="2023-10" db="EMBL/GenBank/DDBJ databases">
        <authorList>
            <person name="Chen Y."/>
            <person name="Shah S."/>
            <person name="Dougan E. K."/>
            <person name="Thang M."/>
            <person name="Chan C."/>
        </authorList>
    </citation>
    <scope>NUCLEOTIDE SEQUENCE [LARGE SCALE GENOMIC DNA]</scope>
</reference>
<evidence type="ECO:0000256" key="1">
    <source>
        <dbReference type="SAM" id="MobiDB-lite"/>
    </source>
</evidence>
<protein>
    <submittedName>
        <fullName evidence="2">Uncharacterized protein</fullName>
    </submittedName>
</protein>
<dbReference type="Proteomes" id="UP001189429">
    <property type="component" value="Unassembled WGS sequence"/>
</dbReference>
<evidence type="ECO:0000313" key="2">
    <source>
        <dbReference type="EMBL" id="CAK0833144.1"/>
    </source>
</evidence>
<feature type="compositionally biased region" description="Low complexity" evidence="1">
    <location>
        <begin position="158"/>
        <end position="174"/>
    </location>
</feature>
<feature type="non-terminal residue" evidence="2">
    <location>
        <position position="1"/>
    </location>
</feature>
<accession>A0ABN9SMS1</accession>
<comment type="caution">
    <text evidence="2">The sequence shown here is derived from an EMBL/GenBank/DDBJ whole genome shotgun (WGS) entry which is preliminary data.</text>
</comment>
<gene>
    <name evidence="2" type="ORF">PCOR1329_LOCUS30929</name>
</gene>
<name>A0ABN9SMS1_9DINO</name>
<feature type="compositionally biased region" description="Low complexity" evidence="1">
    <location>
        <begin position="185"/>
        <end position="194"/>
    </location>
</feature>